<dbReference type="STRING" id="630390.A0A180GH66"/>
<evidence type="ECO:0000256" key="4">
    <source>
        <dbReference type="ARBA" id="ARBA00023242"/>
    </source>
</evidence>
<evidence type="ECO:0000313" key="6">
    <source>
        <dbReference type="EMBL" id="OAV91652.1"/>
    </source>
</evidence>
<dbReference type="PANTHER" id="PTHR45843">
    <property type="entry name" value="PEPTIDYL-PROLYL CIS-TRANS ISOMERASE-LIKE 4"/>
    <property type="match status" value="1"/>
</dbReference>
<evidence type="ECO:0000313" key="7">
    <source>
        <dbReference type="EnsemblFungi" id="PTTG_27909-t43_1-p1"/>
    </source>
</evidence>
<keyword evidence="8" id="KW-1185">Reference proteome</keyword>
<dbReference type="PANTHER" id="PTHR45843:SF1">
    <property type="entry name" value="PEPTIDYL-PROLYL CIS-TRANS ISOMERASE-LIKE 4"/>
    <property type="match status" value="1"/>
</dbReference>
<reference evidence="6" key="1">
    <citation type="submission" date="2009-11" db="EMBL/GenBank/DDBJ databases">
        <authorList>
            <consortium name="The Broad Institute Genome Sequencing Platform"/>
            <person name="Ward D."/>
            <person name="Feldgarden M."/>
            <person name="Earl A."/>
            <person name="Young S.K."/>
            <person name="Zeng Q."/>
            <person name="Koehrsen M."/>
            <person name="Alvarado L."/>
            <person name="Berlin A."/>
            <person name="Bochicchio J."/>
            <person name="Borenstein D."/>
            <person name="Chapman S.B."/>
            <person name="Chen Z."/>
            <person name="Engels R."/>
            <person name="Freedman E."/>
            <person name="Gellesch M."/>
            <person name="Goldberg J."/>
            <person name="Griggs A."/>
            <person name="Gujja S."/>
            <person name="Heilman E."/>
            <person name="Heiman D."/>
            <person name="Hepburn T."/>
            <person name="Howarth C."/>
            <person name="Jen D."/>
            <person name="Larson L."/>
            <person name="Lewis B."/>
            <person name="Mehta T."/>
            <person name="Park D."/>
            <person name="Pearson M."/>
            <person name="Roberts A."/>
            <person name="Saif S."/>
            <person name="Shea T."/>
            <person name="Shenoy N."/>
            <person name="Sisk P."/>
            <person name="Stolte C."/>
            <person name="Sykes S."/>
            <person name="Thomson T."/>
            <person name="Walk T."/>
            <person name="White J."/>
            <person name="Yandava C."/>
            <person name="Izard J."/>
            <person name="Baranova O.V."/>
            <person name="Blanton J.M."/>
            <person name="Tanner A.C."/>
            <person name="Dewhirst F.E."/>
            <person name="Haas B."/>
            <person name="Nusbaum C."/>
            <person name="Birren B."/>
        </authorList>
    </citation>
    <scope>NUCLEOTIDE SEQUENCE [LARGE SCALE GENOMIC DNA]</scope>
    <source>
        <strain evidence="6">1-1 BBBD Race 1</strain>
    </source>
</reference>
<feature type="domain" description="PPIase cyclophilin-type" evidence="5">
    <location>
        <begin position="58"/>
        <end position="104"/>
    </location>
</feature>
<accession>A0A180GH66</accession>
<dbReference type="OrthoDB" id="2083at2759"/>
<dbReference type="SUPFAM" id="SSF50891">
    <property type="entry name" value="Cyclophilin-like"/>
    <property type="match status" value="1"/>
</dbReference>
<reference evidence="7 8" key="3">
    <citation type="journal article" date="2017" name="G3 (Bethesda)">
        <title>Comparative analysis highlights variable genome content of wheat rusts and divergence of the mating loci.</title>
        <authorList>
            <person name="Cuomo C.A."/>
            <person name="Bakkeren G."/>
            <person name="Khalil H.B."/>
            <person name="Panwar V."/>
            <person name="Joly D."/>
            <person name="Linning R."/>
            <person name="Sakthikumar S."/>
            <person name="Song X."/>
            <person name="Adiconis X."/>
            <person name="Fan L."/>
            <person name="Goldberg J.M."/>
            <person name="Levin J.Z."/>
            <person name="Young S."/>
            <person name="Zeng Q."/>
            <person name="Anikster Y."/>
            <person name="Bruce M."/>
            <person name="Wang M."/>
            <person name="Yin C."/>
            <person name="McCallum B."/>
            <person name="Szabo L.J."/>
            <person name="Hulbert S."/>
            <person name="Chen X."/>
            <person name="Fellers J.P."/>
        </authorList>
    </citation>
    <scope>NUCLEOTIDE SEQUENCE</scope>
    <source>
        <strain evidence="8">Isolate 1-1 / race 1 (BBBD)</strain>
        <strain evidence="7">isolate 1-1 / race 1 (BBBD)</strain>
    </source>
</reference>
<dbReference type="GO" id="GO:0003723">
    <property type="term" value="F:RNA binding"/>
    <property type="evidence" value="ECO:0007669"/>
    <property type="project" value="UniProtKB-KW"/>
</dbReference>
<gene>
    <name evidence="6" type="ORF">PTTG_27909</name>
</gene>
<comment type="subcellular location">
    <subcellularLocation>
        <location evidence="2">Nucleus</location>
    </subcellularLocation>
</comment>
<dbReference type="InterPro" id="IPR029000">
    <property type="entry name" value="Cyclophilin-like_dom_sf"/>
</dbReference>
<evidence type="ECO:0000313" key="8">
    <source>
        <dbReference type="Proteomes" id="UP000005240"/>
    </source>
</evidence>
<reference evidence="6" key="2">
    <citation type="submission" date="2016-05" db="EMBL/GenBank/DDBJ databases">
        <title>Comparative analysis highlights variable genome content of wheat rusts and divergence of the mating loci.</title>
        <authorList>
            <person name="Cuomo C.A."/>
            <person name="Bakkeren G."/>
            <person name="Szabo L."/>
            <person name="Khalil H."/>
            <person name="Joly D."/>
            <person name="Goldberg J."/>
            <person name="Young S."/>
            <person name="Zeng Q."/>
            <person name="Fellers J."/>
        </authorList>
    </citation>
    <scope>NUCLEOTIDE SEQUENCE [LARGE SCALE GENOMIC DNA]</scope>
    <source>
        <strain evidence="6">1-1 BBBD Race 1</strain>
    </source>
</reference>
<evidence type="ECO:0000256" key="1">
    <source>
        <dbReference type="ARBA" id="ARBA00000971"/>
    </source>
</evidence>
<organism evidence="6">
    <name type="scientific">Puccinia triticina (isolate 1-1 / race 1 (BBBD))</name>
    <name type="common">Brown leaf rust fungus</name>
    <dbReference type="NCBI Taxonomy" id="630390"/>
    <lineage>
        <taxon>Eukaryota</taxon>
        <taxon>Fungi</taxon>
        <taxon>Dikarya</taxon>
        <taxon>Basidiomycota</taxon>
        <taxon>Pucciniomycotina</taxon>
        <taxon>Pucciniomycetes</taxon>
        <taxon>Pucciniales</taxon>
        <taxon>Pucciniaceae</taxon>
        <taxon>Puccinia</taxon>
    </lineage>
</organism>
<protein>
    <submittedName>
        <fullName evidence="7">PPIase cyclophilin-type domain-containing protein</fullName>
    </submittedName>
</protein>
<evidence type="ECO:0000256" key="2">
    <source>
        <dbReference type="ARBA" id="ARBA00004123"/>
    </source>
</evidence>
<reference evidence="7" key="4">
    <citation type="submission" date="2025-05" db="UniProtKB">
        <authorList>
            <consortium name="EnsemblFungi"/>
        </authorList>
    </citation>
    <scope>IDENTIFICATION</scope>
    <source>
        <strain evidence="7">isolate 1-1 / race 1 (BBBD)</strain>
    </source>
</reference>
<evidence type="ECO:0000256" key="3">
    <source>
        <dbReference type="ARBA" id="ARBA00022884"/>
    </source>
</evidence>
<keyword evidence="3" id="KW-0694">RNA-binding</keyword>
<dbReference type="InterPro" id="IPR035542">
    <property type="entry name" value="CRIP"/>
</dbReference>
<sequence length="120" mass="13286">MCERLSWRLPWSCARHPSLGCHAQPHQSHPRPTSQPPGLAATPPFIEMSVLFETSLGDLVLDRCPKTGENFLKLCKTYYYNFCSLFNVQKDFIAQTGDPTDLGTGGAVDLGATSAERLSW</sequence>
<proteinExistence type="predicted"/>
<evidence type="ECO:0000259" key="5">
    <source>
        <dbReference type="Pfam" id="PF00160"/>
    </source>
</evidence>
<keyword evidence="4" id="KW-0539">Nucleus</keyword>
<comment type="catalytic activity">
    <reaction evidence="1">
        <text>[protein]-peptidylproline (omega=180) = [protein]-peptidylproline (omega=0)</text>
        <dbReference type="Rhea" id="RHEA:16237"/>
        <dbReference type="Rhea" id="RHEA-COMP:10747"/>
        <dbReference type="Rhea" id="RHEA-COMP:10748"/>
        <dbReference type="ChEBI" id="CHEBI:83833"/>
        <dbReference type="ChEBI" id="CHEBI:83834"/>
        <dbReference type="EC" id="5.2.1.8"/>
    </reaction>
</comment>
<dbReference type="VEuPathDB" id="FungiDB:PTTG_27909"/>
<dbReference type="EnsemblFungi" id="PTTG_27909-t43_1">
    <property type="protein sequence ID" value="PTTG_27909-t43_1-p1"/>
    <property type="gene ID" value="PTTG_27909"/>
</dbReference>
<dbReference type="GO" id="GO:0003755">
    <property type="term" value="F:peptidyl-prolyl cis-trans isomerase activity"/>
    <property type="evidence" value="ECO:0007669"/>
    <property type="project" value="UniProtKB-EC"/>
</dbReference>
<dbReference type="Pfam" id="PF00160">
    <property type="entry name" value="Pro_isomerase"/>
    <property type="match status" value="1"/>
</dbReference>
<dbReference type="EMBL" id="ADAS02000077">
    <property type="protein sequence ID" value="OAV91652.1"/>
    <property type="molecule type" value="Genomic_DNA"/>
</dbReference>
<dbReference type="Gene3D" id="2.40.100.10">
    <property type="entry name" value="Cyclophilin-like"/>
    <property type="match status" value="1"/>
</dbReference>
<dbReference type="Proteomes" id="UP000005240">
    <property type="component" value="Unassembled WGS sequence"/>
</dbReference>
<dbReference type="InterPro" id="IPR002130">
    <property type="entry name" value="Cyclophilin-type_PPIase_dom"/>
</dbReference>
<name>A0A180GH66_PUCT1</name>
<dbReference type="AlphaFoldDB" id="A0A180GH66"/>
<dbReference type="GO" id="GO:0005634">
    <property type="term" value="C:nucleus"/>
    <property type="evidence" value="ECO:0007669"/>
    <property type="project" value="UniProtKB-SubCell"/>
</dbReference>